<evidence type="ECO:0000313" key="2">
    <source>
        <dbReference type="Proteomes" id="UP000237752"/>
    </source>
</evidence>
<protein>
    <submittedName>
        <fullName evidence="1">Polyketide cyclase/dehydrase/lipid transport protein</fullName>
    </submittedName>
</protein>
<dbReference type="RefSeq" id="WP_106350669.1">
    <property type="nucleotide sequence ID" value="NZ_PVUE01000021.1"/>
</dbReference>
<comment type="caution">
    <text evidence="1">The sequence shown here is derived from an EMBL/GenBank/DDBJ whole genome shotgun (WGS) entry which is preliminary data.</text>
</comment>
<dbReference type="InterPro" id="IPR023393">
    <property type="entry name" value="START-like_dom_sf"/>
</dbReference>
<dbReference type="Gene3D" id="3.30.530.20">
    <property type="match status" value="1"/>
</dbReference>
<gene>
    <name evidence="1" type="ORF">CLV47_12146</name>
</gene>
<sequence>MTSAFERSHSIEIDAPAGAVFDYVSNPQSWPEWIAASHHIDSEDRPLVADETFHEKWHTSKGEVQLDWVVEVCDRPRRWVARTNTDFIGPIVAEYTFAETDGRTAYTRTIQNPSRPKPPTEQMIERIDEEATISLGNIKTNVERRSTTGS</sequence>
<evidence type="ECO:0000313" key="1">
    <source>
        <dbReference type="EMBL" id="PRZ36610.1"/>
    </source>
</evidence>
<organism evidence="1 2">
    <name type="scientific">Antricoccus suffuscus</name>
    <dbReference type="NCBI Taxonomy" id="1629062"/>
    <lineage>
        <taxon>Bacteria</taxon>
        <taxon>Bacillati</taxon>
        <taxon>Actinomycetota</taxon>
        <taxon>Actinomycetes</taxon>
        <taxon>Geodermatophilales</taxon>
        <taxon>Antricoccaceae</taxon>
        <taxon>Antricoccus</taxon>
    </lineage>
</organism>
<dbReference type="AlphaFoldDB" id="A0A2T0ZJT4"/>
<dbReference type="CDD" id="cd07812">
    <property type="entry name" value="SRPBCC"/>
    <property type="match status" value="1"/>
</dbReference>
<dbReference type="Pfam" id="PF10604">
    <property type="entry name" value="Polyketide_cyc2"/>
    <property type="match status" value="1"/>
</dbReference>
<name>A0A2T0ZJT4_9ACTN</name>
<dbReference type="OrthoDB" id="4718428at2"/>
<keyword evidence="2" id="KW-1185">Reference proteome</keyword>
<dbReference type="SUPFAM" id="SSF55961">
    <property type="entry name" value="Bet v1-like"/>
    <property type="match status" value="1"/>
</dbReference>
<dbReference type="EMBL" id="PVUE01000021">
    <property type="protein sequence ID" value="PRZ36610.1"/>
    <property type="molecule type" value="Genomic_DNA"/>
</dbReference>
<dbReference type="Proteomes" id="UP000237752">
    <property type="component" value="Unassembled WGS sequence"/>
</dbReference>
<reference evidence="1 2" key="1">
    <citation type="submission" date="2018-03" db="EMBL/GenBank/DDBJ databases">
        <title>Genomic Encyclopedia of Archaeal and Bacterial Type Strains, Phase II (KMG-II): from individual species to whole genera.</title>
        <authorList>
            <person name="Goeker M."/>
        </authorList>
    </citation>
    <scope>NUCLEOTIDE SEQUENCE [LARGE SCALE GENOMIC DNA]</scope>
    <source>
        <strain evidence="1 2">DSM 100065</strain>
    </source>
</reference>
<dbReference type="InterPro" id="IPR019587">
    <property type="entry name" value="Polyketide_cyclase/dehydratase"/>
</dbReference>
<accession>A0A2T0ZJT4</accession>
<proteinExistence type="predicted"/>